<dbReference type="InterPro" id="IPR032710">
    <property type="entry name" value="NTF2-like_dom_sf"/>
</dbReference>
<dbReference type="Proteomes" id="UP001152755">
    <property type="component" value="Unassembled WGS sequence"/>
</dbReference>
<keyword evidence="2" id="KW-0413">Isomerase</keyword>
<dbReference type="AlphaFoldDB" id="A0A9X4M7E1"/>
<dbReference type="GO" id="GO:0016853">
    <property type="term" value="F:isomerase activity"/>
    <property type="evidence" value="ECO:0007669"/>
    <property type="project" value="UniProtKB-KW"/>
</dbReference>
<feature type="domain" description="SnoaL-like" evidence="1">
    <location>
        <begin position="17"/>
        <end position="106"/>
    </location>
</feature>
<dbReference type="Gene3D" id="3.10.450.50">
    <property type="match status" value="1"/>
</dbReference>
<evidence type="ECO:0000313" key="3">
    <source>
        <dbReference type="Proteomes" id="UP001152755"/>
    </source>
</evidence>
<name>A0A9X4M7E1_9ACTN</name>
<accession>A0A9X4M7E1</accession>
<reference evidence="2" key="1">
    <citation type="submission" date="2022-08" db="EMBL/GenBank/DDBJ databases">
        <title>Genome analysis of Corynebacteriales strain.</title>
        <authorList>
            <person name="Lee S.D."/>
        </authorList>
    </citation>
    <scope>NUCLEOTIDE SEQUENCE</scope>
    <source>
        <strain evidence="2">D3-21</strain>
    </source>
</reference>
<dbReference type="Pfam" id="PF12680">
    <property type="entry name" value="SnoaL_2"/>
    <property type="match status" value="1"/>
</dbReference>
<evidence type="ECO:0000259" key="1">
    <source>
        <dbReference type="Pfam" id="PF12680"/>
    </source>
</evidence>
<dbReference type="RefSeq" id="WP_332520595.1">
    <property type="nucleotide sequence ID" value="NZ_JANRHA010000015.1"/>
</dbReference>
<dbReference type="SUPFAM" id="SSF54427">
    <property type="entry name" value="NTF2-like"/>
    <property type="match status" value="1"/>
</dbReference>
<sequence>MASRPTAEQLLQTVAASPAAVAVHDRSAWLDLMARNAIVNDPVGSTPHRGREAIGRFYDTFIGPNTIVFDVAHDVVCGSTVFRDVTIATTMSTGVTLHVPMHLRYDMVEEHGSLKIGLLAAYWELPTMLAQLARAGMPGLSASLKLTPQLLSNQGVGGTLGFLRGLRRAGAAGKRTAEGLSAALRRGDADGVASALSGRARLELPAGTTVPVAEFVARGGEFEWSKFLSAGNSVTASVRAGERSGVALLEFTARRIDRVALYLTED</sequence>
<keyword evidence="3" id="KW-1185">Reference proteome</keyword>
<evidence type="ECO:0000313" key="2">
    <source>
        <dbReference type="EMBL" id="MDG3016623.1"/>
    </source>
</evidence>
<organism evidence="2 3">
    <name type="scientific">Speluncibacter jeojiensis</name>
    <dbReference type="NCBI Taxonomy" id="2710754"/>
    <lineage>
        <taxon>Bacteria</taxon>
        <taxon>Bacillati</taxon>
        <taxon>Actinomycetota</taxon>
        <taxon>Actinomycetes</taxon>
        <taxon>Mycobacteriales</taxon>
        <taxon>Speluncibacteraceae</taxon>
        <taxon>Speluncibacter</taxon>
    </lineage>
</organism>
<protein>
    <submittedName>
        <fullName evidence="2">Ketosteroid isomerase family protein</fullName>
    </submittedName>
</protein>
<proteinExistence type="predicted"/>
<dbReference type="InterPro" id="IPR037401">
    <property type="entry name" value="SnoaL-like"/>
</dbReference>
<gene>
    <name evidence="2" type="ORF">NVS88_18865</name>
</gene>
<comment type="caution">
    <text evidence="2">The sequence shown here is derived from an EMBL/GenBank/DDBJ whole genome shotgun (WGS) entry which is preliminary data.</text>
</comment>
<dbReference type="EMBL" id="JANRHA010000015">
    <property type="protein sequence ID" value="MDG3016623.1"/>
    <property type="molecule type" value="Genomic_DNA"/>
</dbReference>